<evidence type="ECO:0000256" key="1">
    <source>
        <dbReference type="ARBA" id="ARBA00005417"/>
    </source>
</evidence>
<dbReference type="EMBL" id="LAZR01000293">
    <property type="protein sequence ID" value="KKN76594.1"/>
    <property type="molecule type" value="Genomic_DNA"/>
</dbReference>
<dbReference type="InterPro" id="IPR003439">
    <property type="entry name" value="ABC_transporter-like_ATP-bd"/>
</dbReference>
<sequence length="402" mass="44123">MHATHDHVIVTVGLTKVFRDFWLREKVSAVADLDLQIEPGEVFGLLGPNGSGKTTTLNMLLGLLFPTRGRVAIFGRPATDVSIKARVGFLPEETYLYPFLDARETLDYYARLFHQPRHQRRRRIDMLLEMVGLSSVAYRRINEYSKGMQRRIGLAQALINDPDLLILDEPTSGMDPIGTREVKDLIGILAGRGKTVLLSSHLLADVEDVCDRVCVLYGGRQRAVGRIDELLAREAHTQITTDRLDDATLAKIRDVLAAGSHELLDVSTPRDKLESLFLRIVEEAQAKRLVTGGAMAGGPVAEFLRTGQDDDQQGRLVIEQLVGAEPPVEPVAEPPPPMPSPAAQADEDVLDELISADERADKDTPPPPADRRPAPSAKKQDQADQGVLDDLLGGDRSEESSS</sequence>
<dbReference type="GO" id="GO:0005524">
    <property type="term" value="F:ATP binding"/>
    <property type="evidence" value="ECO:0007669"/>
    <property type="project" value="UniProtKB-KW"/>
</dbReference>
<feature type="domain" description="ABC transporter" evidence="6">
    <location>
        <begin position="12"/>
        <end position="243"/>
    </location>
</feature>
<feature type="compositionally biased region" description="Pro residues" evidence="5">
    <location>
        <begin position="327"/>
        <end position="340"/>
    </location>
</feature>
<feature type="compositionally biased region" description="Acidic residues" evidence="5">
    <location>
        <begin position="345"/>
        <end position="355"/>
    </location>
</feature>
<dbReference type="PROSITE" id="PS50893">
    <property type="entry name" value="ABC_TRANSPORTER_2"/>
    <property type="match status" value="1"/>
</dbReference>
<dbReference type="SUPFAM" id="SSF52540">
    <property type="entry name" value="P-loop containing nucleoside triphosphate hydrolases"/>
    <property type="match status" value="1"/>
</dbReference>
<evidence type="ECO:0000259" key="6">
    <source>
        <dbReference type="PROSITE" id="PS50893"/>
    </source>
</evidence>
<reference evidence="7" key="1">
    <citation type="journal article" date="2015" name="Nature">
        <title>Complex archaea that bridge the gap between prokaryotes and eukaryotes.</title>
        <authorList>
            <person name="Spang A."/>
            <person name="Saw J.H."/>
            <person name="Jorgensen S.L."/>
            <person name="Zaremba-Niedzwiedzka K."/>
            <person name="Martijn J."/>
            <person name="Lind A.E."/>
            <person name="van Eijk R."/>
            <person name="Schleper C."/>
            <person name="Guy L."/>
            <person name="Ettema T.J."/>
        </authorList>
    </citation>
    <scope>NUCLEOTIDE SEQUENCE</scope>
</reference>
<dbReference type="Gene3D" id="3.40.50.300">
    <property type="entry name" value="P-loop containing nucleotide triphosphate hydrolases"/>
    <property type="match status" value="1"/>
</dbReference>
<dbReference type="AlphaFoldDB" id="A0A0F9TBN1"/>
<feature type="compositionally biased region" description="Basic and acidic residues" evidence="5">
    <location>
        <begin position="393"/>
        <end position="402"/>
    </location>
</feature>
<dbReference type="PANTHER" id="PTHR43335">
    <property type="entry name" value="ABC TRANSPORTER, ATP-BINDING PROTEIN"/>
    <property type="match status" value="1"/>
</dbReference>
<accession>A0A0F9TBN1</accession>
<evidence type="ECO:0000256" key="3">
    <source>
        <dbReference type="ARBA" id="ARBA00022741"/>
    </source>
</evidence>
<dbReference type="InterPro" id="IPR017871">
    <property type="entry name" value="ABC_transporter-like_CS"/>
</dbReference>
<dbReference type="InterPro" id="IPR003593">
    <property type="entry name" value="AAA+_ATPase"/>
</dbReference>
<comment type="similarity">
    <text evidence="1">Belongs to the ABC transporter superfamily.</text>
</comment>
<evidence type="ECO:0000313" key="7">
    <source>
        <dbReference type="EMBL" id="KKN76594.1"/>
    </source>
</evidence>
<dbReference type="GO" id="GO:0016887">
    <property type="term" value="F:ATP hydrolysis activity"/>
    <property type="evidence" value="ECO:0007669"/>
    <property type="project" value="InterPro"/>
</dbReference>
<dbReference type="CDD" id="cd03230">
    <property type="entry name" value="ABC_DR_subfamily_A"/>
    <property type="match status" value="1"/>
</dbReference>
<name>A0A0F9TBN1_9ZZZZ</name>
<evidence type="ECO:0000256" key="4">
    <source>
        <dbReference type="ARBA" id="ARBA00022840"/>
    </source>
</evidence>
<gene>
    <name evidence="7" type="ORF">LCGC14_0368860</name>
</gene>
<proteinExistence type="inferred from homology"/>
<dbReference type="InterPro" id="IPR027417">
    <property type="entry name" value="P-loop_NTPase"/>
</dbReference>
<keyword evidence="2" id="KW-0813">Transport</keyword>
<dbReference type="SMART" id="SM00382">
    <property type="entry name" value="AAA"/>
    <property type="match status" value="1"/>
</dbReference>
<dbReference type="Pfam" id="PF00005">
    <property type="entry name" value="ABC_tran"/>
    <property type="match status" value="1"/>
</dbReference>
<dbReference type="PANTHER" id="PTHR43335:SF4">
    <property type="entry name" value="ABC TRANSPORTER, ATP-BINDING PROTEIN"/>
    <property type="match status" value="1"/>
</dbReference>
<evidence type="ECO:0000256" key="5">
    <source>
        <dbReference type="SAM" id="MobiDB-lite"/>
    </source>
</evidence>
<protein>
    <recommendedName>
        <fullName evidence="6">ABC transporter domain-containing protein</fullName>
    </recommendedName>
</protein>
<keyword evidence="4" id="KW-0067">ATP-binding</keyword>
<keyword evidence="3" id="KW-0547">Nucleotide-binding</keyword>
<feature type="region of interest" description="Disordered" evidence="5">
    <location>
        <begin position="327"/>
        <end position="402"/>
    </location>
</feature>
<evidence type="ECO:0000256" key="2">
    <source>
        <dbReference type="ARBA" id="ARBA00022448"/>
    </source>
</evidence>
<organism evidence="7">
    <name type="scientific">marine sediment metagenome</name>
    <dbReference type="NCBI Taxonomy" id="412755"/>
    <lineage>
        <taxon>unclassified sequences</taxon>
        <taxon>metagenomes</taxon>
        <taxon>ecological metagenomes</taxon>
    </lineage>
</organism>
<feature type="compositionally biased region" description="Basic and acidic residues" evidence="5">
    <location>
        <begin position="356"/>
        <end position="382"/>
    </location>
</feature>
<dbReference type="PROSITE" id="PS00211">
    <property type="entry name" value="ABC_TRANSPORTER_1"/>
    <property type="match status" value="1"/>
</dbReference>
<comment type="caution">
    <text evidence="7">The sequence shown here is derived from an EMBL/GenBank/DDBJ whole genome shotgun (WGS) entry which is preliminary data.</text>
</comment>